<dbReference type="Gene3D" id="3.30.450.20">
    <property type="entry name" value="PAS domain"/>
    <property type="match status" value="1"/>
</dbReference>
<gene>
    <name evidence="1" type="ORF">AKJ52_01720</name>
</gene>
<protein>
    <recommendedName>
        <fullName evidence="3">PAS domain-containing protein</fullName>
    </recommendedName>
</protein>
<name>A0A133VJW3_9EURY</name>
<accession>A0A133VJW3</accession>
<organism evidence="1 2">
    <name type="scientific">candidate division MSBL1 archaeon SCGC-AAA382C18</name>
    <dbReference type="NCBI Taxonomy" id="1698281"/>
    <lineage>
        <taxon>Archaea</taxon>
        <taxon>Methanobacteriati</taxon>
        <taxon>Methanobacteriota</taxon>
        <taxon>candidate division MSBL1</taxon>
    </lineage>
</organism>
<proteinExistence type="predicted"/>
<dbReference type="Proteomes" id="UP000070404">
    <property type="component" value="Unassembled WGS sequence"/>
</dbReference>
<dbReference type="SUPFAM" id="SSF55785">
    <property type="entry name" value="PYP-like sensor domain (PAS domain)"/>
    <property type="match status" value="1"/>
</dbReference>
<comment type="caution">
    <text evidence="1">The sequence shown here is derived from an EMBL/GenBank/DDBJ whole genome shotgun (WGS) entry which is preliminary data.</text>
</comment>
<evidence type="ECO:0000313" key="2">
    <source>
        <dbReference type="Proteomes" id="UP000070404"/>
    </source>
</evidence>
<evidence type="ECO:0008006" key="3">
    <source>
        <dbReference type="Google" id="ProtNLM"/>
    </source>
</evidence>
<sequence>MVPHSNSPSRTSGKSEIYSDFLERYHGEKKTEERIKTEEERLDSLMDLSPDLLYFKDTEYRFTRVNQPI</sequence>
<keyword evidence="2" id="KW-1185">Reference proteome</keyword>
<evidence type="ECO:0000313" key="1">
    <source>
        <dbReference type="EMBL" id="KXB06736.1"/>
    </source>
</evidence>
<reference evidence="1 2" key="1">
    <citation type="journal article" date="2016" name="Sci. Rep.">
        <title>Metabolic traits of an uncultured archaeal lineage -MSBL1- from brine pools of the Red Sea.</title>
        <authorList>
            <person name="Mwirichia R."/>
            <person name="Alam I."/>
            <person name="Rashid M."/>
            <person name="Vinu M."/>
            <person name="Ba-Alawi W."/>
            <person name="Anthony Kamau A."/>
            <person name="Kamanda Ngugi D."/>
            <person name="Goker M."/>
            <person name="Klenk H.P."/>
            <person name="Bajic V."/>
            <person name="Stingl U."/>
        </authorList>
    </citation>
    <scope>NUCLEOTIDE SEQUENCE [LARGE SCALE GENOMIC DNA]</scope>
    <source>
        <strain evidence="1">SCGC-AAA382C18</strain>
    </source>
</reference>
<dbReference type="InterPro" id="IPR035965">
    <property type="entry name" value="PAS-like_dom_sf"/>
</dbReference>
<dbReference type="EMBL" id="LHYF01000026">
    <property type="protein sequence ID" value="KXB06736.1"/>
    <property type="molecule type" value="Genomic_DNA"/>
</dbReference>
<dbReference type="AlphaFoldDB" id="A0A133VJW3"/>